<feature type="transmembrane region" description="Helical" evidence="12">
    <location>
        <begin position="395"/>
        <end position="417"/>
    </location>
</feature>
<dbReference type="PROSITE" id="PS50846">
    <property type="entry name" value="HMA_2"/>
    <property type="match status" value="2"/>
</dbReference>
<dbReference type="Proteomes" id="UP001144297">
    <property type="component" value="Unassembled WGS sequence"/>
</dbReference>
<dbReference type="GO" id="GO:0043682">
    <property type="term" value="F:P-type divalent copper transporter activity"/>
    <property type="evidence" value="ECO:0007669"/>
    <property type="project" value="UniProtKB-EC"/>
</dbReference>
<evidence type="ECO:0000256" key="1">
    <source>
        <dbReference type="ARBA" id="ARBA00004127"/>
    </source>
</evidence>
<feature type="domain" description="HMA" evidence="13">
    <location>
        <begin position="3"/>
        <end position="68"/>
    </location>
</feature>
<dbReference type="EC" id="7.2.2.9" evidence="10"/>
<feature type="transmembrane region" description="Helical" evidence="12">
    <location>
        <begin position="158"/>
        <end position="176"/>
    </location>
</feature>
<comment type="similarity">
    <text evidence="2 12">Belongs to the cation transport ATPase (P-type) (TC 3.A.3) family. Type IB subfamily.</text>
</comment>
<dbReference type="GO" id="GO:0005507">
    <property type="term" value="F:copper ion binding"/>
    <property type="evidence" value="ECO:0007669"/>
    <property type="project" value="TreeGrafter"/>
</dbReference>
<dbReference type="SUPFAM" id="SSF56784">
    <property type="entry name" value="HAD-like"/>
    <property type="match status" value="1"/>
</dbReference>
<dbReference type="PROSITE" id="PS01229">
    <property type="entry name" value="COF_2"/>
    <property type="match status" value="1"/>
</dbReference>
<dbReference type="FunFam" id="3.30.70.100:FF:000005">
    <property type="entry name" value="Copper-exporting P-type ATPase A"/>
    <property type="match status" value="1"/>
</dbReference>
<feature type="transmembrane region" description="Helical" evidence="12">
    <location>
        <begin position="736"/>
        <end position="758"/>
    </location>
</feature>
<dbReference type="InterPro" id="IPR006121">
    <property type="entry name" value="HMA_dom"/>
</dbReference>
<evidence type="ECO:0000256" key="12">
    <source>
        <dbReference type="RuleBase" id="RU362081"/>
    </source>
</evidence>
<dbReference type="InterPro" id="IPR036412">
    <property type="entry name" value="HAD-like_sf"/>
</dbReference>
<feature type="transmembrane region" description="Helical" evidence="12">
    <location>
        <begin position="213"/>
        <end position="235"/>
    </location>
</feature>
<evidence type="ECO:0000256" key="3">
    <source>
        <dbReference type="ARBA" id="ARBA00022692"/>
    </source>
</evidence>
<dbReference type="GO" id="GO:0016887">
    <property type="term" value="F:ATP hydrolysis activity"/>
    <property type="evidence" value="ECO:0007669"/>
    <property type="project" value="InterPro"/>
</dbReference>
<dbReference type="PRINTS" id="PR00119">
    <property type="entry name" value="CATATPASE"/>
</dbReference>
<dbReference type="PROSITE" id="PS01047">
    <property type="entry name" value="HMA_1"/>
    <property type="match status" value="1"/>
</dbReference>
<evidence type="ECO:0000256" key="2">
    <source>
        <dbReference type="ARBA" id="ARBA00006024"/>
    </source>
</evidence>
<keyword evidence="6 12" id="KW-0067">ATP-binding</keyword>
<gene>
    <name evidence="14" type="ORF">TISLANDTSLP1_00150</name>
</gene>
<name>A0A9W6LJ43_9BACT</name>
<feature type="transmembrane region" description="Helical" evidence="12">
    <location>
        <begin position="764"/>
        <end position="783"/>
    </location>
</feature>
<proteinExistence type="inferred from homology"/>
<dbReference type="InterPro" id="IPR017969">
    <property type="entry name" value="Heavy-metal-associated_CS"/>
</dbReference>
<evidence type="ECO:0000256" key="8">
    <source>
        <dbReference type="ARBA" id="ARBA00022989"/>
    </source>
</evidence>
<dbReference type="InterPro" id="IPR044492">
    <property type="entry name" value="P_typ_ATPase_HD_dom"/>
</dbReference>
<dbReference type="FunFam" id="2.70.150.10:FF:000002">
    <property type="entry name" value="Copper-transporting ATPase 1, putative"/>
    <property type="match status" value="1"/>
</dbReference>
<evidence type="ECO:0000256" key="7">
    <source>
        <dbReference type="ARBA" id="ARBA00022967"/>
    </source>
</evidence>
<dbReference type="InterPro" id="IPR023214">
    <property type="entry name" value="HAD_sf"/>
</dbReference>
<dbReference type="SUPFAM" id="SSF55008">
    <property type="entry name" value="HMA, heavy metal-associated domain"/>
    <property type="match status" value="2"/>
</dbReference>
<dbReference type="SFLD" id="SFLDS00003">
    <property type="entry name" value="Haloacid_Dehalogenase"/>
    <property type="match status" value="1"/>
</dbReference>
<dbReference type="InterPro" id="IPR023299">
    <property type="entry name" value="ATPase_P-typ_cyto_dom_N"/>
</dbReference>
<dbReference type="NCBIfam" id="TIGR01494">
    <property type="entry name" value="ATPase_P-type"/>
    <property type="match status" value="1"/>
</dbReference>
<keyword evidence="3 12" id="KW-0812">Transmembrane</keyword>
<evidence type="ECO:0000313" key="14">
    <source>
        <dbReference type="EMBL" id="GLI52322.1"/>
    </source>
</evidence>
<evidence type="ECO:0000256" key="11">
    <source>
        <dbReference type="ARBA" id="ARBA00047424"/>
    </source>
</evidence>
<sequence length="790" mass="86071">MTKIVEIPIKGMTCAACAQAVQRALNRLEEVISAEVNLLTEKARIEVTDKVDIHRLISIVRATGYDIGKTDLYLQISELDSDSARPIEEKIAQLEGVVEVKIDIVNKNVVLSYIPTIIDEEKILSVIKTLGIKAKKYADTISALEEKKKAFKKLKRDLIISFIFTLPVFLGSMFHIPFLHEGIIQLVLTTPVQFITGWRFHRLAFIALKHGTANMNSLVSLGTNAAYFYSVAMLILGHGGFHLYFETSAVIITLILFGRTLEEKAKAKTSEAIQRLIQLQPKRAVVIRDGKEQEINIDEVLPGDIVLIRQSEKIPIDGIIVEGEATVDESMITGEPIPIDKSAGEKVIGGTILLSGVIKVEAKAVGKNALLKQIIKLIQEAQTGKPPVQRLADRISAIFVPSVLAVAVLTFALWMFLQGEVSQALSNSIAVLIIACPCALGLATPTAIMVATGRSAKEGILIRNVEKLEEVGKIEILFSDKTGTLTQGKPEVKDVQYLDVDKSEFLRLCATAEKYSEHPLAKAIIRHCMREGINPDEPESFEVVAGGGVLAKIFDAKGDKREVLIGSAKLMQKKNINLPELSYSEPATTVYAAIDGNIKAIFFIADPIREESVETIKELQKMGIEVAIITGDNELTAKAVAEKLGIKTYFAGVLPNEKAKIVRKLRVVERKNVAMIGDGINDAPALAEANIGIAMGSGTDIAIHTADVTLMKGGLKGVPVLIRLSKLTLRTIKENLFWAFIYNVIGIPVAAGVLYIFGGPLLNPMLASLAMSLSSVSVVSNSLRLKRRKI</sequence>
<dbReference type="Gene3D" id="3.40.1110.10">
    <property type="entry name" value="Calcium-transporting ATPase, cytoplasmic domain N"/>
    <property type="match status" value="1"/>
</dbReference>
<protein>
    <recommendedName>
        <fullName evidence="10">P-type Cu(2+) transporter</fullName>
        <ecNumber evidence="10">7.2.2.9</ecNumber>
    </recommendedName>
</protein>
<dbReference type="PANTHER" id="PTHR43520:SF8">
    <property type="entry name" value="P-TYPE CU(+) TRANSPORTER"/>
    <property type="match status" value="1"/>
</dbReference>
<dbReference type="GO" id="GO:0055070">
    <property type="term" value="P:copper ion homeostasis"/>
    <property type="evidence" value="ECO:0007669"/>
    <property type="project" value="TreeGrafter"/>
</dbReference>
<keyword evidence="15" id="KW-1185">Reference proteome</keyword>
<dbReference type="GO" id="GO:0005886">
    <property type="term" value="C:plasma membrane"/>
    <property type="evidence" value="ECO:0007669"/>
    <property type="project" value="UniProtKB-SubCell"/>
</dbReference>
<accession>A0A9W6LJ43</accession>
<feature type="domain" description="HMA" evidence="13">
    <location>
        <begin position="69"/>
        <end position="135"/>
    </location>
</feature>
<dbReference type="CDD" id="cd00371">
    <property type="entry name" value="HMA"/>
    <property type="match status" value="1"/>
</dbReference>
<dbReference type="Pfam" id="PF00702">
    <property type="entry name" value="Hydrolase"/>
    <property type="match status" value="1"/>
</dbReference>
<dbReference type="InterPro" id="IPR018303">
    <property type="entry name" value="ATPase_P-typ_P_site"/>
</dbReference>
<dbReference type="InterPro" id="IPR023298">
    <property type="entry name" value="ATPase_P-typ_TM_dom_sf"/>
</dbReference>
<evidence type="ECO:0000259" key="13">
    <source>
        <dbReference type="PROSITE" id="PS50846"/>
    </source>
</evidence>
<evidence type="ECO:0000256" key="4">
    <source>
        <dbReference type="ARBA" id="ARBA00022723"/>
    </source>
</evidence>
<dbReference type="AlphaFoldDB" id="A0A9W6LJ43"/>
<keyword evidence="12" id="KW-1003">Cell membrane</keyword>
<comment type="subcellular location">
    <subcellularLocation>
        <location evidence="12">Cell membrane</location>
    </subcellularLocation>
    <subcellularLocation>
        <location evidence="1">Endomembrane system</location>
        <topology evidence="1">Multi-pass membrane protein</topology>
    </subcellularLocation>
</comment>
<dbReference type="InterPro" id="IPR008250">
    <property type="entry name" value="ATPase_P-typ_transduc_dom_A_sf"/>
</dbReference>
<dbReference type="Gene3D" id="2.70.150.10">
    <property type="entry name" value="Calcium-transporting ATPase, cytoplasmic transduction domain A"/>
    <property type="match status" value="1"/>
</dbReference>
<dbReference type="SFLD" id="SFLDF00027">
    <property type="entry name" value="p-type_atpase"/>
    <property type="match status" value="1"/>
</dbReference>
<keyword evidence="4 12" id="KW-0479">Metal-binding</keyword>
<evidence type="ECO:0000256" key="5">
    <source>
        <dbReference type="ARBA" id="ARBA00022741"/>
    </source>
</evidence>
<dbReference type="NCBIfam" id="TIGR01511">
    <property type="entry name" value="ATPase-IB1_Cu"/>
    <property type="match status" value="1"/>
</dbReference>
<dbReference type="Gene3D" id="3.40.50.1000">
    <property type="entry name" value="HAD superfamily/HAD-like"/>
    <property type="match status" value="1"/>
</dbReference>
<dbReference type="EMBL" id="BSDX01000001">
    <property type="protein sequence ID" value="GLI52322.1"/>
    <property type="molecule type" value="Genomic_DNA"/>
</dbReference>
<dbReference type="PRINTS" id="PR00943">
    <property type="entry name" value="CUATPASE"/>
</dbReference>
<reference evidence="14" key="1">
    <citation type="submission" date="2022-12" db="EMBL/GenBank/DDBJ databases">
        <title>Reference genome sequencing for broad-spectrum identification of bacterial and archaeal isolates by mass spectrometry.</title>
        <authorList>
            <person name="Sekiguchi Y."/>
            <person name="Tourlousse D.M."/>
        </authorList>
    </citation>
    <scope>NUCLEOTIDE SEQUENCE</scope>
    <source>
        <strain evidence="14">TSL-P1</strain>
    </source>
</reference>
<keyword evidence="8 12" id="KW-1133">Transmembrane helix</keyword>
<dbReference type="Gene3D" id="3.30.70.100">
    <property type="match status" value="2"/>
</dbReference>
<feature type="transmembrane region" description="Helical" evidence="12">
    <location>
        <begin position="429"/>
        <end position="451"/>
    </location>
</feature>
<dbReference type="InterPro" id="IPR059000">
    <property type="entry name" value="ATPase_P-type_domA"/>
</dbReference>
<dbReference type="Pfam" id="PF00403">
    <property type="entry name" value="HMA"/>
    <property type="match status" value="1"/>
</dbReference>
<dbReference type="GO" id="GO:0005524">
    <property type="term" value="F:ATP binding"/>
    <property type="evidence" value="ECO:0007669"/>
    <property type="project" value="UniProtKB-UniRule"/>
</dbReference>
<keyword evidence="7" id="KW-1278">Translocase</keyword>
<dbReference type="SFLD" id="SFLDG00002">
    <property type="entry name" value="C1.7:_P-type_atpase_like"/>
    <property type="match status" value="1"/>
</dbReference>
<comment type="catalytic activity">
    <reaction evidence="11">
        <text>Cu(2+)(in) + ATP + H2O = Cu(2+)(out) + ADP + phosphate + H(+)</text>
        <dbReference type="Rhea" id="RHEA:10376"/>
        <dbReference type="ChEBI" id="CHEBI:15377"/>
        <dbReference type="ChEBI" id="CHEBI:15378"/>
        <dbReference type="ChEBI" id="CHEBI:29036"/>
        <dbReference type="ChEBI" id="CHEBI:30616"/>
        <dbReference type="ChEBI" id="CHEBI:43474"/>
        <dbReference type="ChEBI" id="CHEBI:456216"/>
        <dbReference type="EC" id="7.2.2.9"/>
    </reaction>
</comment>
<dbReference type="PANTHER" id="PTHR43520">
    <property type="entry name" value="ATP7, ISOFORM B"/>
    <property type="match status" value="1"/>
</dbReference>
<dbReference type="SUPFAM" id="SSF81665">
    <property type="entry name" value="Calcium ATPase, transmembrane domain M"/>
    <property type="match status" value="1"/>
</dbReference>
<dbReference type="InterPro" id="IPR027256">
    <property type="entry name" value="P-typ_ATPase_IB"/>
</dbReference>
<dbReference type="NCBIfam" id="TIGR01525">
    <property type="entry name" value="ATPase-IB_hvy"/>
    <property type="match status" value="1"/>
</dbReference>
<dbReference type="PROSITE" id="PS00154">
    <property type="entry name" value="ATPASE_E1_E2"/>
    <property type="match status" value="1"/>
</dbReference>
<dbReference type="InterPro" id="IPR036163">
    <property type="entry name" value="HMA_dom_sf"/>
</dbReference>
<evidence type="ECO:0000256" key="9">
    <source>
        <dbReference type="ARBA" id="ARBA00023136"/>
    </source>
</evidence>
<feature type="transmembrane region" description="Helical" evidence="12">
    <location>
        <begin position="241"/>
        <end position="258"/>
    </location>
</feature>
<dbReference type="CDD" id="cd02094">
    <property type="entry name" value="P-type_ATPase_Cu-like"/>
    <property type="match status" value="1"/>
</dbReference>
<dbReference type="InterPro" id="IPR001757">
    <property type="entry name" value="P_typ_ATPase"/>
</dbReference>
<organism evidence="14 15">
    <name type="scientific">Thermodesulfovibrio yellowstonii</name>
    <dbReference type="NCBI Taxonomy" id="28262"/>
    <lineage>
        <taxon>Bacteria</taxon>
        <taxon>Pseudomonadati</taxon>
        <taxon>Nitrospirota</taxon>
        <taxon>Thermodesulfovibrionia</taxon>
        <taxon>Thermodesulfovibrionales</taxon>
        <taxon>Thermodesulfovibrionaceae</taxon>
        <taxon>Thermodesulfovibrio</taxon>
    </lineage>
</organism>
<dbReference type="Pfam" id="PF00122">
    <property type="entry name" value="E1-E2_ATPase"/>
    <property type="match status" value="1"/>
</dbReference>
<evidence type="ECO:0000256" key="6">
    <source>
        <dbReference type="ARBA" id="ARBA00022840"/>
    </source>
</evidence>
<evidence type="ECO:0000313" key="15">
    <source>
        <dbReference type="Proteomes" id="UP001144297"/>
    </source>
</evidence>
<comment type="caution">
    <text evidence="14">The sequence shown here is derived from an EMBL/GenBank/DDBJ whole genome shotgun (WGS) entry which is preliminary data.</text>
</comment>
<dbReference type="SUPFAM" id="SSF81653">
    <property type="entry name" value="Calcium ATPase, transduction domain A"/>
    <property type="match status" value="1"/>
</dbReference>
<dbReference type="GO" id="GO:0012505">
    <property type="term" value="C:endomembrane system"/>
    <property type="evidence" value="ECO:0007669"/>
    <property type="project" value="UniProtKB-SubCell"/>
</dbReference>
<evidence type="ECO:0000256" key="10">
    <source>
        <dbReference type="ARBA" id="ARBA00038904"/>
    </source>
</evidence>
<keyword evidence="5 12" id="KW-0547">Nucleotide-binding</keyword>
<keyword evidence="9 12" id="KW-0472">Membrane</keyword>
<feature type="transmembrane region" description="Helical" evidence="12">
    <location>
        <begin position="182"/>
        <end position="201"/>
    </location>
</feature>